<proteinExistence type="predicted"/>
<accession>A0ABS9JL76</accession>
<organism evidence="1 2">
    <name type="scientific">Streptomyces tricolor</name>
    <dbReference type="NCBI Taxonomy" id="68277"/>
    <lineage>
        <taxon>Bacteria</taxon>
        <taxon>Bacillati</taxon>
        <taxon>Actinomycetota</taxon>
        <taxon>Actinomycetes</taxon>
        <taxon>Kitasatosporales</taxon>
        <taxon>Streptomycetaceae</taxon>
        <taxon>Streptomyces</taxon>
        <taxon>Streptomyces violaceoruber group</taxon>
    </lineage>
</organism>
<dbReference type="Proteomes" id="UP001299012">
    <property type="component" value="Unassembled WGS sequence"/>
</dbReference>
<dbReference type="RefSeq" id="WP_237481908.1">
    <property type="nucleotide sequence ID" value="NZ_JAKKZF010000103.1"/>
</dbReference>
<evidence type="ECO:0000313" key="2">
    <source>
        <dbReference type="Proteomes" id="UP001299012"/>
    </source>
</evidence>
<name>A0ABS9JL76_9ACTN</name>
<gene>
    <name evidence="1" type="ORF">L0F81_24000</name>
</gene>
<protein>
    <submittedName>
        <fullName evidence="1">Uncharacterized protein</fullName>
    </submittedName>
</protein>
<sequence length="104" mass="11071">MTVQIPEEQARLHRLISVHEVPLTLPAAALTGEACVWCLSPADGAAVEPEPSNPLPRRACTACYTARCIWYTTWYDWHLHLPTAPPAAAEGSASSATAGGPCMS</sequence>
<keyword evidence="2" id="KW-1185">Reference proteome</keyword>
<reference evidence="1 2" key="1">
    <citation type="submission" date="2022-01" db="EMBL/GenBank/DDBJ databases">
        <title>Draft Genome Sequences of Seven Type Strains of the Genus Streptomyces.</title>
        <authorList>
            <person name="Aziz S."/>
            <person name="Coretto E."/>
            <person name="Chronakova A."/>
            <person name="Sproer C."/>
            <person name="Huber K."/>
            <person name="Nouioui I."/>
            <person name="Gross H."/>
        </authorList>
    </citation>
    <scope>NUCLEOTIDE SEQUENCE [LARGE SCALE GENOMIC DNA]</scope>
    <source>
        <strain evidence="1 2">DSM 41685</strain>
    </source>
</reference>
<comment type="caution">
    <text evidence="1">The sequence shown here is derived from an EMBL/GenBank/DDBJ whole genome shotgun (WGS) entry which is preliminary data.</text>
</comment>
<dbReference type="EMBL" id="JAKKZF010000103">
    <property type="protein sequence ID" value="MCG0066315.1"/>
    <property type="molecule type" value="Genomic_DNA"/>
</dbReference>
<evidence type="ECO:0000313" key="1">
    <source>
        <dbReference type="EMBL" id="MCG0066315.1"/>
    </source>
</evidence>